<accession>A0A655ZJF4</accession>
<gene>
    <name evidence="1" type="ORF">ERS013200_00955</name>
</gene>
<organism evidence="1 2">
    <name type="scientific">Vibrio cholerae</name>
    <dbReference type="NCBI Taxonomy" id="666"/>
    <lineage>
        <taxon>Bacteria</taxon>
        <taxon>Pseudomonadati</taxon>
        <taxon>Pseudomonadota</taxon>
        <taxon>Gammaproteobacteria</taxon>
        <taxon>Vibrionales</taxon>
        <taxon>Vibrionaceae</taxon>
        <taxon>Vibrio</taxon>
    </lineage>
</organism>
<dbReference type="Proteomes" id="UP000041770">
    <property type="component" value="Unassembled WGS sequence"/>
</dbReference>
<dbReference type="EMBL" id="CWQY01000004">
    <property type="protein sequence ID" value="CSC24809.1"/>
    <property type="molecule type" value="Genomic_DNA"/>
</dbReference>
<proteinExistence type="predicted"/>
<protein>
    <submittedName>
        <fullName evidence="1">Uncharacterized protein</fullName>
    </submittedName>
</protein>
<evidence type="ECO:0000313" key="2">
    <source>
        <dbReference type="Proteomes" id="UP000041770"/>
    </source>
</evidence>
<name>A0A655ZJF4_VIBCL</name>
<dbReference type="AlphaFoldDB" id="A0A655ZJF4"/>
<evidence type="ECO:0000313" key="1">
    <source>
        <dbReference type="EMBL" id="CSC24809.1"/>
    </source>
</evidence>
<reference evidence="1 2" key="1">
    <citation type="submission" date="2015-07" db="EMBL/GenBank/DDBJ databases">
        <authorList>
            <consortium name="Pathogen Informatics"/>
        </authorList>
    </citation>
    <scope>NUCLEOTIDE SEQUENCE [LARGE SCALE GENOMIC DNA]</scope>
    <source>
        <strain evidence="1 2">A316</strain>
    </source>
</reference>
<sequence length="60" mass="6899">MNAMFMHGTHCTERHIIVTGKNSRHGNALLQQLLHCLITTKQRVIPFNDQGRAQLYPLLM</sequence>